<evidence type="ECO:0000256" key="1">
    <source>
        <dbReference type="ARBA" id="ARBA00022723"/>
    </source>
</evidence>
<dbReference type="OrthoDB" id="9813965at2"/>
<dbReference type="InterPro" id="IPR017969">
    <property type="entry name" value="Heavy-metal-associated_CS"/>
</dbReference>
<proteinExistence type="predicted"/>
<evidence type="ECO:0000313" key="3">
    <source>
        <dbReference type="EMBL" id="CCC57946.1"/>
    </source>
</evidence>
<comment type="caution">
    <text evidence="3">The sequence shown here is derived from an EMBL/GenBank/DDBJ whole genome shotgun (WGS) entry which is preliminary data.</text>
</comment>
<dbReference type="InterPro" id="IPR006121">
    <property type="entry name" value="HMA_dom"/>
</dbReference>
<dbReference type="eggNOG" id="COG2608">
    <property type="taxonomic scope" value="Bacteria"/>
</dbReference>
<dbReference type="InterPro" id="IPR036163">
    <property type="entry name" value="HMA_dom_sf"/>
</dbReference>
<protein>
    <submittedName>
        <fullName evidence="3">Copper chaperone</fullName>
    </submittedName>
</protein>
<dbReference type="Gene3D" id="3.30.70.100">
    <property type="match status" value="1"/>
</dbReference>
<gene>
    <name evidence="3" type="ORF">CAAU_0297</name>
</gene>
<dbReference type="Pfam" id="PF00403">
    <property type="entry name" value="HMA"/>
    <property type="match status" value="1"/>
</dbReference>
<dbReference type="STRING" id="857293.CAAU_0297"/>
<dbReference type="Proteomes" id="UP000007652">
    <property type="component" value="Unassembled WGS sequence"/>
</dbReference>
<dbReference type="SUPFAM" id="SSF55008">
    <property type="entry name" value="HMA, heavy metal-associated domain"/>
    <property type="match status" value="1"/>
</dbReference>
<evidence type="ECO:0000259" key="2">
    <source>
        <dbReference type="PROSITE" id="PS50846"/>
    </source>
</evidence>
<dbReference type="AlphaFoldDB" id="G0V4A6"/>
<dbReference type="PROSITE" id="PS50846">
    <property type="entry name" value="HMA_2"/>
    <property type="match status" value="1"/>
</dbReference>
<organism evidence="3 4">
    <name type="scientific">Caloramator australicus RC3</name>
    <dbReference type="NCBI Taxonomy" id="857293"/>
    <lineage>
        <taxon>Bacteria</taxon>
        <taxon>Bacillati</taxon>
        <taxon>Bacillota</taxon>
        <taxon>Clostridia</taxon>
        <taxon>Eubacteriales</taxon>
        <taxon>Clostridiaceae</taxon>
        <taxon>Caloramator</taxon>
    </lineage>
</organism>
<reference evidence="3 4" key="1">
    <citation type="journal article" date="2011" name="J. Bacteriol.">
        <title>Draft genome sequence of Caloramator australicus strain RC3T, a thermoanaerobe from the Great Artesian Basin of Australia.</title>
        <authorList>
            <person name="Ogg C.D."/>
            <person name="Patel B.K.C."/>
        </authorList>
    </citation>
    <scope>NUCLEOTIDE SEQUENCE [LARGE SCALE GENOMIC DNA]</scope>
    <source>
        <strain evidence="3 4">RC3</strain>
    </source>
</reference>
<dbReference type="GO" id="GO:0046872">
    <property type="term" value="F:metal ion binding"/>
    <property type="evidence" value="ECO:0007669"/>
    <property type="project" value="UniProtKB-KW"/>
</dbReference>
<dbReference type="CDD" id="cd00371">
    <property type="entry name" value="HMA"/>
    <property type="match status" value="1"/>
</dbReference>
<dbReference type="EMBL" id="CAKP01000010">
    <property type="protein sequence ID" value="CCC57946.1"/>
    <property type="molecule type" value="Genomic_DNA"/>
</dbReference>
<accession>G0V4A6</accession>
<evidence type="ECO:0000313" key="4">
    <source>
        <dbReference type="Proteomes" id="UP000007652"/>
    </source>
</evidence>
<keyword evidence="4" id="KW-1185">Reference proteome</keyword>
<keyword evidence="1" id="KW-0479">Metal-binding</keyword>
<name>G0V4A6_9CLOT</name>
<feature type="domain" description="HMA" evidence="2">
    <location>
        <begin position="1"/>
        <end position="64"/>
    </location>
</feature>
<dbReference type="RefSeq" id="WP_008907669.1">
    <property type="nucleotide sequence ID" value="NZ_CAKP01000010.1"/>
</dbReference>
<dbReference type="PROSITE" id="PS01047">
    <property type="entry name" value="HMA_1"/>
    <property type="match status" value="1"/>
</dbReference>
<sequence length="69" mass="7541">MRKKLNIEGMSCNHCVMHVKNALLEAGFNVLEVSLDGKYALVEGENLDDAKMKDAVADAGYDVVSIENI</sequence>